<protein>
    <submittedName>
        <fullName evidence="2">Uncharacterized protein</fullName>
    </submittedName>
</protein>
<keyword evidence="3" id="KW-1185">Reference proteome</keyword>
<organism evidence="2 3">
    <name type="scientific">Sphingobacterium olei</name>
    <dbReference type="NCBI Taxonomy" id="2571155"/>
    <lineage>
        <taxon>Bacteria</taxon>
        <taxon>Pseudomonadati</taxon>
        <taxon>Bacteroidota</taxon>
        <taxon>Sphingobacteriia</taxon>
        <taxon>Sphingobacteriales</taxon>
        <taxon>Sphingobacteriaceae</taxon>
        <taxon>Sphingobacterium</taxon>
    </lineage>
</organism>
<comment type="caution">
    <text evidence="2">The sequence shown here is derived from an EMBL/GenBank/DDBJ whole genome shotgun (WGS) entry which is preliminary data.</text>
</comment>
<sequence>MKVYQFISTFLFLLIFSGCLSAQTITIGQFVVANTYLDNNNKIEVTDDADAPILIALSASRPSFFDKPVQLEAKLVFIGQNGEYDASSIVTFSTADFVGSSAFSINKENISATILSTNNNGQLKVKYRYYAQGYSGEPDGWTEWFTKTDKHYTTVNLTPVPVTTFVGPDQICDEGTYTITNPGVITLQNATNIATLTNLGNNQWKVTREVGASGIVRIKSMVSNNVYTKDVIVGTPLSAISGPSNIYALRGAGIQDAIFSVSLPIPGVTYTWSVVGGSPGRVIFPSGTTGTSVIIHVKNHDNLGTNPFNYTMRLTTTNTCGTSSYSTHSLKVHPAQPGGGPL</sequence>
<dbReference type="RefSeq" id="WP_136901360.1">
    <property type="nucleotide sequence ID" value="NZ_SUME01000004.1"/>
</dbReference>
<accession>A0A4U0P079</accession>
<dbReference type="EMBL" id="SUME01000004">
    <property type="protein sequence ID" value="TJZ60513.1"/>
    <property type="molecule type" value="Genomic_DNA"/>
</dbReference>
<proteinExistence type="predicted"/>
<evidence type="ECO:0000313" key="2">
    <source>
        <dbReference type="EMBL" id="TJZ60513.1"/>
    </source>
</evidence>
<dbReference type="Proteomes" id="UP000306808">
    <property type="component" value="Unassembled WGS sequence"/>
</dbReference>
<dbReference type="OrthoDB" id="711832at2"/>
<evidence type="ECO:0000313" key="3">
    <source>
        <dbReference type="Proteomes" id="UP000306808"/>
    </source>
</evidence>
<feature type="chain" id="PRO_5020649914" evidence="1">
    <location>
        <begin position="23"/>
        <end position="342"/>
    </location>
</feature>
<dbReference type="AlphaFoldDB" id="A0A4U0P079"/>
<evidence type="ECO:0000256" key="1">
    <source>
        <dbReference type="SAM" id="SignalP"/>
    </source>
</evidence>
<feature type="signal peptide" evidence="1">
    <location>
        <begin position="1"/>
        <end position="22"/>
    </location>
</feature>
<name>A0A4U0P079_9SPHI</name>
<keyword evidence="1" id="KW-0732">Signal</keyword>
<gene>
    <name evidence="2" type="ORF">FAZ15_10970</name>
</gene>
<reference evidence="2 3" key="1">
    <citation type="submission" date="2019-04" db="EMBL/GenBank/DDBJ databases">
        <title>Sphingobacterium olei sp. nov., isolated from oil-contaminated soil.</title>
        <authorList>
            <person name="Liu B."/>
        </authorList>
    </citation>
    <scope>NUCLEOTIDE SEQUENCE [LARGE SCALE GENOMIC DNA]</scope>
    <source>
        <strain evidence="2 3">HAL-9</strain>
    </source>
</reference>
<dbReference type="PROSITE" id="PS51257">
    <property type="entry name" value="PROKAR_LIPOPROTEIN"/>
    <property type="match status" value="1"/>
</dbReference>